<evidence type="ECO:0000313" key="2">
    <source>
        <dbReference type="EMBL" id="KAJ7694069.1"/>
    </source>
</evidence>
<organism evidence="2 3">
    <name type="scientific">Mycena rosella</name>
    <name type="common">Pink bonnet</name>
    <name type="synonym">Agaricus rosellus</name>
    <dbReference type="NCBI Taxonomy" id="1033263"/>
    <lineage>
        <taxon>Eukaryota</taxon>
        <taxon>Fungi</taxon>
        <taxon>Dikarya</taxon>
        <taxon>Basidiomycota</taxon>
        <taxon>Agaricomycotina</taxon>
        <taxon>Agaricomycetes</taxon>
        <taxon>Agaricomycetidae</taxon>
        <taxon>Agaricales</taxon>
        <taxon>Marasmiineae</taxon>
        <taxon>Mycenaceae</taxon>
        <taxon>Mycena</taxon>
    </lineage>
</organism>
<evidence type="ECO:0000313" key="3">
    <source>
        <dbReference type="Proteomes" id="UP001221757"/>
    </source>
</evidence>
<proteinExistence type="predicted"/>
<sequence>MSPPRPPPNPAALSPFTSPPPEFCLPLAPTTEVLPLFAPDHLSAIQGEVAPSPPAVDNPAFQCLFVPAPPLSSPIEAEQFLHFLAQTEIRVFMHRAFHEYLERAVRILNPDLTLLQVHVLAQGYREGRVYPTPHCSQSANPWESVHLLPQNWIDPRAGWPDDTVGWNSWDRSFNIRCFLVPLDMYVEHGEWEPEVEYKEGAIASANFLEGEELRDLALELDEDASFVYGLPDPNPAAPLPSPAASSEDEESNP</sequence>
<evidence type="ECO:0000256" key="1">
    <source>
        <dbReference type="SAM" id="MobiDB-lite"/>
    </source>
</evidence>
<comment type="caution">
    <text evidence="2">The sequence shown here is derived from an EMBL/GenBank/DDBJ whole genome shotgun (WGS) entry which is preliminary data.</text>
</comment>
<dbReference type="EMBL" id="JARKIE010000043">
    <property type="protein sequence ID" value="KAJ7694069.1"/>
    <property type="molecule type" value="Genomic_DNA"/>
</dbReference>
<reference evidence="2" key="1">
    <citation type="submission" date="2023-03" db="EMBL/GenBank/DDBJ databases">
        <title>Massive genome expansion in bonnet fungi (Mycena s.s.) driven by repeated elements and novel gene families across ecological guilds.</title>
        <authorList>
            <consortium name="Lawrence Berkeley National Laboratory"/>
            <person name="Harder C.B."/>
            <person name="Miyauchi S."/>
            <person name="Viragh M."/>
            <person name="Kuo A."/>
            <person name="Thoen E."/>
            <person name="Andreopoulos B."/>
            <person name="Lu D."/>
            <person name="Skrede I."/>
            <person name="Drula E."/>
            <person name="Henrissat B."/>
            <person name="Morin E."/>
            <person name="Kohler A."/>
            <person name="Barry K."/>
            <person name="LaButti K."/>
            <person name="Morin E."/>
            <person name="Salamov A."/>
            <person name="Lipzen A."/>
            <person name="Mereny Z."/>
            <person name="Hegedus B."/>
            <person name="Baldrian P."/>
            <person name="Stursova M."/>
            <person name="Weitz H."/>
            <person name="Taylor A."/>
            <person name="Grigoriev I.V."/>
            <person name="Nagy L.G."/>
            <person name="Martin F."/>
            <person name="Kauserud H."/>
        </authorList>
    </citation>
    <scope>NUCLEOTIDE SEQUENCE</scope>
    <source>
        <strain evidence="2">CBHHK067</strain>
    </source>
</reference>
<feature type="region of interest" description="Disordered" evidence="1">
    <location>
        <begin position="227"/>
        <end position="253"/>
    </location>
</feature>
<dbReference type="Proteomes" id="UP001221757">
    <property type="component" value="Unassembled WGS sequence"/>
</dbReference>
<protein>
    <submittedName>
        <fullName evidence="2">Uncharacterized protein</fullName>
    </submittedName>
</protein>
<accession>A0AAD7GGP3</accession>
<keyword evidence="3" id="KW-1185">Reference proteome</keyword>
<gene>
    <name evidence="2" type="ORF">B0H17DRAFT_1199322</name>
</gene>
<feature type="compositionally biased region" description="Pro residues" evidence="1">
    <location>
        <begin position="232"/>
        <end position="241"/>
    </location>
</feature>
<dbReference type="AlphaFoldDB" id="A0AAD7GGP3"/>
<name>A0AAD7GGP3_MYCRO</name>